<dbReference type="AlphaFoldDB" id="A0A484HEB7"/>
<name>A0A484HEB7_9BACT</name>
<keyword evidence="1" id="KW-0808">Transferase</keyword>
<sequence>MSIFKNINVLSLEQAMVAPHLTYRLAMDGMNVIRMEHPVYGDPNRMIGDNVLDEERMNTYYLCFNAGKEAITLNLAEPEGNEIFRRLITDMGVDIFVTNQLPKNYEKLGIDYAFLKSLKSDIIWLGITGFGPESNEAAYDPILQARSGLMDLTGEADGDPQVLGVALPDIGTAEHAYGLLMKALFKRQVSGEGSRIDLAMFESSVSWQTVPITMTASFGKEITRRGNTHEFFCPVSVYKTKNGFIYLAVGNDRQWKSIVSQDIFKPLDRPVYEKNRGRIDNVAQINREINEITRKHDSETLIALFSSITVPVSKIAKIKEMIEEPLVEKRLISARDEKTGKTITLAPPPNMPPYLEKKGRKMSFPPRFGEHNREIYGQRLGYSESEISAFEKKGVI</sequence>
<dbReference type="PANTHER" id="PTHR48207">
    <property type="entry name" value="SUCCINATE--HYDROXYMETHYLGLUTARATE COA-TRANSFERASE"/>
    <property type="match status" value="1"/>
</dbReference>
<organism evidence="2">
    <name type="scientific">uncultured Desulfobacteraceae bacterium</name>
    <dbReference type="NCBI Taxonomy" id="218296"/>
    <lineage>
        <taxon>Bacteria</taxon>
        <taxon>Pseudomonadati</taxon>
        <taxon>Thermodesulfobacteriota</taxon>
        <taxon>Desulfobacteria</taxon>
        <taxon>Desulfobacterales</taxon>
        <taxon>Desulfobacteraceae</taxon>
        <taxon>environmental samples</taxon>
    </lineage>
</organism>
<dbReference type="EMBL" id="CAACVI010000012">
    <property type="protein sequence ID" value="VEN73627.1"/>
    <property type="molecule type" value="Genomic_DNA"/>
</dbReference>
<dbReference type="InterPro" id="IPR003673">
    <property type="entry name" value="CoA-Trfase_fam_III"/>
</dbReference>
<evidence type="ECO:0000313" key="2">
    <source>
        <dbReference type="EMBL" id="VEN73627.1"/>
    </source>
</evidence>
<dbReference type="Gene3D" id="3.40.50.10540">
    <property type="entry name" value="Crotonobetainyl-coa:carnitine coa-transferase, domain 1"/>
    <property type="match status" value="1"/>
</dbReference>
<evidence type="ECO:0000256" key="1">
    <source>
        <dbReference type="ARBA" id="ARBA00022679"/>
    </source>
</evidence>
<dbReference type="InterPro" id="IPR050483">
    <property type="entry name" value="CoA-transferase_III_domain"/>
</dbReference>
<dbReference type="Gene3D" id="3.30.1540.10">
    <property type="entry name" value="formyl-coa transferase, domain 3"/>
    <property type="match status" value="1"/>
</dbReference>
<dbReference type="InterPro" id="IPR044855">
    <property type="entry name" value="CoA-Trfase_III_dom3_sf"/>
</dbReference>
<protein>
    <submittedName>
        <fullName evidence="2">CMP-binding protein</fullName>
    </submittedName>
</protein>
<dbReference type="Pfam" id="PF02515">
    <property type="entry name" value="CoA_transf_3"/>
    <property type="match status" value="1"/>
</dbReference>
<dbReference type="GO" id="GO:0008410">
    <property type="term" value="F:CoA-transferase activity"/>
    <property type="evidence" value="ECO:0007669"/>
    <property type="project" value="TreeGrafter"/>
</dbReference>
<accession>A0A484HEB7</accession>
<gene>
    <name evidence="2" type="ORF">EPICR_20093</name>
</gene>
<dbReference type="PANTHER" id="PTHR48207:SF3">
    <property type="entry name" value="SUCCINATE--HYDROXYMETHYLGLUTARATE COA-TRANSFERASE"/>
    <property type="match status" value="1"/>
</dbReference>
<proteinExistence type="predicted"/>
<dbReference type="SUPFAM" id="SSF89796">
    <property type="entry name" value="CoA-transferase family III (CaiB/BaiF)"/>
    <property type="match status" value="1"/>
</dbReference>
<dbReference type="InterPro" id="IPR023606">
    <property type="entry name" value="CoA-Trfase_III_dom_1_sf"/>
</dbReference>
<reference evidence="2" key="1">
    <citation type="submission" date="2019-01" db="EMBL/GenBank/DDBJ databases">
        <authorList>
            <consortium name="Genoscope - CEA"/>
            <person name="William W."/>
        </authorList>
    </citation>
    <scope>NUCLEOTIDE SEQUENCE</scope>
    <source>
        <strain evidence="2">CR-1</strain>
    </source>
</reference>